<dbReference type="RefSeq" id="WP_377539226.1">
    <property type="nucleotide sequence ID" value="NZ_JBHSQQ010000616.1"/>
</dbReference>
<organism evidence="2 3">
    <name type="scientific">Micromonospora harpali</name>
    <dbReference type="NCBI Taxonomy" id="1490225"/>
    <lineage>
        <taxon>Bacteria</taxon>
        <taxon>Bacillati</taxon>
        <taxon>Actinomycetota</taxon>
        <taxon>Actinomycetes</taxon>
        <taxon>Micromonosporales</taxon>
        <taxon>Micromonosporaceae</taxon>
        <taxon>Micromonospora</taxon>
    </lineage>
</organism>
<protein>
    <submittedName>
        <fullName evidence="2">TerB N-terminal domain-containing protein</fullName>
    </submittedName>
</protein>
<sequence length="130" mass="14516">MTIAGYNIVGGLLYVGTHLAAPSDYMVDPALINPALPIDLRRPDWDGRGLDYWPSYSDIPPQSRAAYLAWLADGRRFPQAPIGYVFLYSYGLERRVLSDLQRDPSMAASDLPIIHQEVRRLLAVYGGHKA</sequence>
<feature type="non-terminal residue" evidence="2">
    <location>
        <position position="130"/>
    </location>
</feature>
<reference evidence="3" key="1">
    <citation type="journal article" date="2019" name="Int. J. Syst. Evol. Microbiol.">
        <title>The Global Catalogue of Microorganisms (GCM) 10K type strain sequencing project: providing services to taxonomists for standard genome sequencing and annotation.</title>
        <authorList>
            <consortium name="The Broad Institute Genomics Platform"/>
            <consortium name="The Broad Institute Genome Sequencing Center for Infectious Disease"/>
            <person name="Wu L."/>
            <person name="Ma J."/>
        </authorList>
    </citation>
    <scope>NUCLEOTIDE SEQUENCE [LARGE SCALE GENOMIC DNA]</scope>
    <source>
        <strain evidence="3">CGMCC 4.7173</strain>
    </source>
</reference>
<proteinExistence type="predicted"/>
<gene>
    <name evidence="2" type="ORF">ACFPZ4_33205</name>
</gene>
<evidence type="ECO:0000313" key="2">
    <source>
        <dbReference type="EMBL" id="MFC5946294.1"/>
    </source>
</evidence>
<dbReference type="EMBL" id="JBHSQQ010000616">
    <property type="protein sequence ID" value="MFC5946294.1"/>
    <property type="molecule type" value="Genomic_DNA"/>
</dbReference>
<keyword evidence="3" id="KW-1185">Reference proteome</keyword>
<dbReference type="Pfam" id="PF13208">
    <property type="entry name" value="TerB_N"/>
    <property type="match status" value="1"/>
</dbReference>
<accession>A0ABW1I1V6</accession>
<dbReference type="InterPro" id="IPR025266">
    <property type="entry name" value="TerB_N"/>
</dbReference>
<comment type="caution">
    <text evidence="2">The sequence shown here is derived from an EMBL/GenBank/DDBJ whole genome shotgun (WGS) entry which is preliminary data.</text>
</comment>
<feature type="domain" description="TerB N-terminal" evidence="1">
    <location>
        <begin position="2"/>
        <end position="128"/>
    </location>
</feature>
<evidence type="ECO:0000259" key="1">
    <source>
        <dbReference type="Pfam" id="PF13208"/>
    </source>
</evidence>
<name>A0ABW1I1V6_9ACTN</name>
<evidence type="ECO:0000313" key="3">
    <source>
        <dbReference type="Proteomes" id="UP001596207"/>
    </source>
</evidence>
<dbReference type="Proteomes" id="UP001596207">
    <property type="component" value="Unassembled WGS sequence"/>
</dbReference>